<organism evidence="1 2">
    <name type="scientific">Phenylobacterium zucineum (strain HLK1)</name>
    <dbReference type="NCBI Taxonomy" id="450851"/>
    <lineage>
        <taxon>Bacteria</taxon>
        <taxon>Pseudomonadati</taxon>
        <taxon>Pseudomonadota</taxon>
        <taxon>Alphaproteobacteria</taxon>
        <taxon>Caulobacterales</taxon>
        <taxon>Caulobacteraceae</taxon>
        <taxon>Phenylobacterium</taxon>
    </lineage>
</organism>
<dbReference type="eggNOG" id="ENOG5032RQY">
    <property type="taxonomic scope" value="Bacteria"/>
</dbReference>
<name>B4RCU0_PHEZH</name>
<reference evidence="1 2" key="1">
    <citation type="journal article" date="2008" name="BMC Genomics">
        <title>Complete genome of Phenylobacterium zucineum - a novel facultative intracellular bacterium isolated from human erythroleukemia cell line K562.</title>
        <authorList>
            <person name="Luo Y."/>
            <person name="Xu X."/>
            <person name="Ding Z."/>
            <person name="Liu Z."/>
            <person name="Zhang B."/>
            <person name="Yan Z."/>
            <person name="Sun J."/>
            <person name="Hu S."/>
            <person name="Hu X."/>
        </authorList>
    </citation>
    <scope>NUCLEOTIDE SEQUENCE [LARGE SCALE GENOMIC DNA]</scope>
    <source>
        <strain evidence="1 2">HLK1</strain>
    </source>
</reference>
<proteinExistence type="predicted"/>
<gene>
    <name evidence="1" type="ordered locus">PHZ_c1866</name>
</gene>
<dbReference type="KEGG" id="pzu:PHZ_c1866"/>
<dbReference type="OrthoDB" id="117988at2"/>
<evidence type="ECO:0000313" key="2">
    <source>
        <dbReference type="Proteomes" id="UP000001868"/>
    </source>
</evidence>
<evidence type="ECO:0000313" key="1">
    <source>
        <dbReference type="EMBL" id="ACG78277.1"/>
    </source>
</evidence>
<dbReference type="STRING" id="450851.PHZ_c1866"/>
<dbReference type="Proteomes" id="UP000001868">
    <property type="component" value="Chromosome"/>
</dbReference>
<keyword evidence="2" id="KW-1185">Reference proteome</keyword>
<dbReference type="RefSeq" id="WP_012522419.1">
    <property type="nucleotide sequence ID" value="NC_011144.1"/>
</dbReference>
<sequence>MTTTYTDDDIARIGEGMAARALPKAEWTHAAHWAAALWLLTRPGRDAFAEMPGLIRAYNEATGGENTDTAGYHETITLASLRAAQAHLAARPHASLSAILAELLAGPLGRSDWPLAHWSRERLFSPEARRAWADPDLAPLPF</sequence>
<dbReference type="AlphaFoldDB" id="B4RCU0"/>
<accession>B4RCU0</accession>
<protein>
    <submittedName>
        <fullName evidence="1">Uncharacterized protein</fullName>
    </submittedName>
</protein>
<dbReference type="HOGENOM" id="CLU_142891_0_0_5"/>
<dbReference type="EMBL" id="CP000747">
    <property type="protein sequence ID" value="ACG78277.1"/>
    <property type="molecule type" value="Genomic_DNA"/>
</dbReference>